<dbReference type="Proteomes" id="UP000176939">
    <property type="component" value="Unassembled WGS sequence"/>
</dbReference>
<reference evidence="1 2" key="1">
    <citation type="journal article" date="2016" name="Nat. Commun.">
        <title>Thousands of microbial genomes shed light on interconnected biogeochemical processes in an aquifer system.</title>
        <authorList>
            <person name="Anantharaman K."/>
            <person name="Brown C.T."/>
            <person name="Hug L.A."/>
            <person name="Sharon I."/>
            <person name="Castelle C.J."/>
            <person name="Probst A.J."/>
            <person name="Thomas B.C."/>
            <person name="Singh A."/>
            <person name="Wilkins M.J."/>
            <person name="Karaoz U."/>
            <person name="Brodie E.L."/>
            <person name="Williams K.H."/>
            <person name="Hubbard S.S."/>
            <person name="Banfield J.F."/>
        </authorList>
    </citation>
    <scope>NUCLEOTIDE SEQUENCE [LARGE SCALE GENOMIC DNA]</scope>
</reference>
<comment type="caution">
    <text evidence="1">The sequence shown here is derived from an EMBL/GenBank/DDBJ whole genome shotgun (WGS) entry which is preliminary data.</text>
</comment>
<proteinExistence type="predicted"/>
<evidence type="ECO:0000313" key="2">
    <source>
        <dbReference type="Proteomes" id="UP000176939"/>
    </source>
</evidence>
<protein>
    <submittedName>
        <fullName evidence="1">Uncharacterized protein</fullName>
    </submittedName>
</protein>
<dbReference type="AlphaFoldDB" id="A0A1F7X6B9"/>
<accession>A0A1F7X6B9</accession>
<gene>
    <name evidence="1" type="ORF">A2Z67_05305</name>
</gene>
<name>A0A1F7X6B9_9BACT</name>
<dbReference type="EMBL" id="MGFQ01000004">
    <property type="protein sequence ID" value="OGM10612.1"/>
    <property type="molecule type" value="Genomic_DNA"/>
</dbReference>
<sequence>MTNTDKLIKELKSKPASEIISGIYKYQDEHNRWFLNSRGGFVSYFEPSYDFYVSLVSSLNYVDKKGWGWSKNLPFIYLGNSTYPLFKAYTLSLEGFYDESLILSREALELLIKSIFCICYRKDCFATYSKPEKGKRAFNLTNFLDDDLKIKSDFLYRLPSAGSHGQLYITRILHALKQGKKHDKIGLTLKLDTQMVSASINYLTFLIWAHIYLLTVVFNELAPGKEINNKVRKDAQFYIKTLGHIVKSTPKGFSKIGEDFEKIIKIVEVAIEGKDWKKFT</sequence>
<organism evidence="1 2">
    <name type="scientific">Candidatus Woesebacteria bacterium RBG_13_36_22</name>
    <dbReference type="NCBI Taxonomy" id="1802478"/>
    <lineage>
        <taxon>Bacteria</taxon>
        <taxon>Candidatus Woeseibacteriota</taxon>
    </lineage>
</organism>
<evidence type="ECO:0000313" key="1">
    <source>
        <dbReference type="EMBL" id="OGM10612.1"/>
    </source>
</evidence>